<organism evidence="2 3">
    <name type="scientific">Filobacillus milosensis</name>
    <dbReference type="NCBI Taxonomy" id="94137"/>
    <lineage>
        <taxon>Bacteria</taxon>
        <taxon>Bacillati</taxon>
        <taxon>Bacillota</taxon>
        <taxon>Bacilli</taxon>
        <taxon>Bacillales</taxon>
        <taxon>Bacillaceae</taxon>
        <taxon>Filobacillus</taxon>
    </lineage>
</organism>
<dbReference type="EMBL" id="SOPW01000019">
    <property type="protein sequence ID" value="TFB14097.1"/>
    <property type="molecule type" value="Genomic_DNA"/>
</dbReference>
<evidence type="ECO:0000256" key="1">
    <source>
        <dbReference type="SAM" id="Phobius"/>
    </source>
</evidence>
<reference evidence="2 3" key="1">
    <citation type="submission" date="2019-03" db="EMBL/GenBank/DDBJ databases">
        <authorList>
            <person name="He R.-H."/>
        </authorList>
    </citation>
    <scope>NUCLEOTIDE SEQUENCE [LARGE SCALE GENOMIC DNA]</scope>
    <source>
        <strain evidence="3">SH 714</strain>
    </source>
</reference>
<evidence type="ECO:0000313" key="3">
    <source>
        <dbReference type="Proteomes" id="UP000297975"/>
    </source>
</evidence>
<dbReference type="OrthoDB" id="7064947at2"/>
<keyword evidence="1" id="KW-0812">Transmembrane</keyword>
<keyword evidence="1" id="KW-1133">Transmembrane helix</keyword>
<evidence type="ECO:0000313" key="2">
    <source>
        <dbReference type="EMBL" id="TFB14097.1"/>
    </source>
</evidence>
<comment type="caution">
    <text evidence="2">The sequence shown here is derived from an EMBL/GenBank/DDBJ whole genome shotgun (WGS) entry which is preliminary data.</text>
</comment>
<dbReference type="RefSeq" id="WP_134341172.1">
    <property type="nucleotide sequence ID" value="NZ_SOPW01000019.1"/>
</dbReference>
<dbReference type="Proteomes" id="UP000297975">
    <property type="component" value="Unassembled WGS sequence"/>
</dbReference>
<feature type="transmembrane region" description="Helical" evidence="1">
    <location>
        <begin position="6"/>
        <end position="32"/>
    </location>
</feature>
<keyword evidence="3" id="KW-1185">Reference proteome</keyword>
<proteinExistence type="predicted"/>
<accession>A0A4Y8IG25</accession>
<protein>
    <submittedName>
        <fullName evidence="2">Uncharacterized protein</fullName>
    </submittedName>
</protein>
<name>A0A4Y8IG25_9BACI</name>
<keyword evidence="1" id="KW-0472">Membrane</keyword>
<sequence length="158" mass="18355">MSSGFSLVTFVTTVLAGVCVFIIGQFILKFIFDPISQLKLEIADIAHKMVFYANRYSNPVVISKENIENEEMKADMIEVSMELRTSASRLSSKVQAVPFYNFFAFFRIVPKLYDLNKVQSNIIGLSNSLWIGKDHDYKIYEKIEERRNEIKHYLKIRL</sequence>
<dbReference type="AlphaFoldDB" id="A0A4Y8IG25"/>
<gene>
    <name evidence="2" type="ORF">E3U55_14360</name>
</gene>